<dbReference type="Pfam" id="PF01112">
    <property type="entry name" value="Asparaginase_2"/>
    <property type="match status" value="1"/>
</dbReference>
<accession>A0ABW0FS74</accession>
<reference evidence="2" key="1">
    <citation type="journal article" date="2019" name="Int. J. Syst. Evol. Microbiol.">
        <title>The Global Catalogue of Microorganisms (GCM) 10K type strain sequencing project: providing services to taxonomists for standard genome sequencing and annotation.</title>
        <authorList>
            <consortium name="The Broad Institute Genomics Platform"/>
            <consortium name="The Broad Institute Genome Sequencing Center for Infectious Disease"/>
            <person name="Wu L."/>
            <person name="Ma J."/>
        </authorList>
    </citation>
    <scope>NUCLEOTIDE SEQUENCE [LARGE SCALE GENOMIC DNA]</scope>
    <source>
        <strain evidence="2">JCM 12125</strain>
    </source>
</reference>
<dbReference type="Proteomes" id="UP001596152">
    <property type="component" value="Unassembled WGS sequence"/>
</dbReference>
<dbReference type="CDD" id="cd04513">
    <property type="entry name" value="Glycosylasparaginase"/>
    <property type="match status" value="1"/>
</dbReference>
<dbReference type="PANTHER" id="PTHR10188:SF6">
    <property type="entry name" value="N(4)-(BETA-N-ACETYLGLUCOSAMINYL)-L-ASPARAGINASE"/>
    <property type="match status" value="1"/>
</dbReference>
<proteinExistence type="predicted"/>
<gene>
    <name evidence="1" type="ORF">ACFPIE_11645</name>
</gene>
<organism evidence="1 2">
    <name type="scientific">Brevundimonas staleyi</name>
    <dbReference type="NCBI Taxonomy" id="74326"/>
    <lineage>
        <taxon>Bacteria</taxon>
        <taxon>Pseudomonadati</taxon>
        <taxon>Pseudomonadota</taxon>
        <taxon>Alphaproteobacteria</taxon>
        <taxon>Caulobacterales</taxon>
        <taxon>Caulobacteraceae</taxon>
        <taxon>Brevundimonas</taxon>
    </lineage>
</organism>
<dbReference type="Gene3D" id="3.60.20.30">
    <property type="entry name" value="(Glycosyl)asparaginase"/>
    <property type="match status" value="1"/>
</dbReference>
<dbReference type="InterPro" id="IPR006311">
    <property type="entry name" value="TAT_signal"/>
</dbReference>
<name>A0ABW0FS74_9CAUL</name>
<dbReference type="RefSeq" id="WP_374037185.1">
    <property type="nucleotide sequence ID" value="NZ_CP169082.1"/>
</dbReference>
<dbReference type="SUPFAM" id="SSF56235">
    <property type="entry name" value="N-terminal nucleophile aminohydrolases (Ntn hydrolases)"/>
    <property type="match status" value="1"/>
</dbReference>
<keyword evidence="2" id="KW-1185">Reference proteome</keyword>
<evidence type="ECO:0000313" key="1">
    <source>
        <dbReference type="EMBL" id="MFC5344570.1"/>
    </source>
</evidence>
<protein>
    <submittedName>
        <fullName evidence="1">N(4)-(Beta-N-acetylglucosaminyl)-L-asparaginase</fullName>
    </submittedName>
</protein>
<dbReference type="InterPro" id="IPR000246">
    <property type="entry name" value="Peptidase_T2"/>
</dbReference>
<dbReference type="PROSITE" id="PS51318">
    <property type="entry name" value="TAT"/>
    <property type="match status" value="1"/>
</dbReference>
<comment type="caution">
    <text evidence="1">The sequence shown here is derived from an EMBL/GenBank/DDBJ whole genome shotgun (WGS) entry which is preliminary data.</text>
</comment>
<evidence type="ECO:0000313" key="2">
    <source>
        <dbReference type="Proteomes" id="UP001596152"/>
    </source>
</evidence>
<sequence length="338" mass="34471">MASRRDLLIGAGLTAAAPALPSPVSAARAEDGGSVAVVSTWDFGAAANAAAWDARRAGGTAVDMVEAGAKVAEADPTNHSVGYGGYPDRDGHVTLDAVIMDQAGNVGAVCALEDVVHAVSVARAVMEKTPHVMLVGEGARSFAVDQGFETTNLLTPEAEAAWREWLVTADYAPRANSENTDWRSTPGSAGNHDTIGILAVDAAGRLGGACTTSGMAFKMRGRVGDSPLAGAGLWVEPGVGSATATGVGEDVVRVAGSHSVVEAMRAGAAPVDACRQVLERLVRLRGTALAGHQVAFLAMDVRGQVGGYALLPGFTYAVTNTLGQTRIERAAAIFPDPA</sequence>
<dbReference type="InterPro" id="IPR029055">
    <property type="entry name" value="Ntn_hydrolases_N"/>
</dbReference>
<dbReference type="EMBL" id="JBHSLF010000022">
    <property type="protein sequence ID" value="MFC5344570.1"/>
    <property type="molecule type" value="Genomic_DNA"/>
</dbReference>
<dbReference type="PANTHER" id="PTHR10188">
    <property type="entry name" value="L-ASPARAGINASE"/>
    <property type="match status" value="1"/>
</dbReference>